<feature type="compositionally biased region" description="Polar residues" evidence="1">
    <location>
        <begin position="7"/>
        <end position="19"/>
    </location>
</feature>
<name>A0A1S1N1K4_9GAMM</name>
<evidence type="ECO:0000313" key="2">
    <source>
        <dbReference type="EMBL" id="OHU93170.1"/>
    </source>
</evidence>
<dbReference type="AlphaFoldDB" id="A0A1S1N1K4"/>
<organism evidence="2 3">
    <name type="scientific">Pseudoalteromonas amylolytica</name>
    <dbReference type="NCBI Taxonomy" id="1859457"/>
    <lineage>
        <taxon>Bacteria</taxon>
        <taxon>Pseudomonadati</taxon>
        <taxon>Pseudomonadota</taxon>
        <taxon>Gammaproteobacteria</taxon>
        <taxon>Alteromonadales</taxon>
        <taxon>Pseudoalteromonadaceae</taxon>
        <taxon>Pseudoalteromonas</taxon>
    </lineage>
</organism>
<dbReference type="Proteomes" id="UP000179786">
    <property type="component" value="Unassembled WGS sequence"/>
</dbReference>
<reference evidence="2 3" key="1">
    <citation type="submission" date="2016-09" db="EMBL/GenBank/DDBJ databases">
        <title>Pseudoalteromonas amylolytica sp. nov., isolated from the surface seawater.</title>
        <authorList>
            <person name="Wu Y.-H."/>
            <person name="Cheng H."/>
            <person name="Jin X.-B."/>
            <person name="Wang C.-S."/>
            <person name="Xu X.-W."/>
        </authorList>
    </citation>
    <scope>NUCLEOTIDE SEQUENCE [LARGE SCALE GENOMIC DNA]</scope>
    <source>
        <strain evidence="2 3">JW1</strain>
    </source>
</reference>
<dbReference type="RefSeq" id="WP_070982875.1">
    <property type="nucleotide sequence ID" value="NZ_MKJU01000004.1"/>
</dbReference>
<accession>A0A1S1N1K4</accession>
<proteinExistence type="predicted"/>
<keyword evidence="3" id="KW-1185">Reference proteome</keyword>
<sequence length="235" mass="26562">MKIGNPAISQAQLNTTKQVTDSKKTISDEINTAAQQQHAQSNINDEPALANNANLHNIEVTSVSVYEPDRFAKVSQTLYFGELPSLFRDMQSHYQDFMSELEKSDPQLAQQEWGFSIDESGQLVVTGSISDEDKAYLEEKLNENTELVQLAKQVPDVLMKGMAYDRGADGKANAWGKYDVNTENLKDVLNFREVLESTYTERDDISYFKGNFNTFEFAENVASQLKRNAEVKFSY</sequence>
<dbReference type="EMBL" id="MKJU01000004">
    <property type="protein sequence ID" value="OHU93170.1"/>
    <property type="molecule type" value="Genomic_DNA"/>
</dbReference>
<protein>
    <submittedName>
        <fullName evidence="2">Uncharacterized protein</fullName>
    </submittedName>
</protein>
<feature type="region of interest" description="Disordered" evidence="1">
    <location>
        <begin position="1"/>
        <end position="24"/>
    </location>
</feature>
<evidence type="ECO:0000256" key="1">
    <source>
        <dbReference type="SAM" id="MobiDB-lite"/>
    </source>
</evidence>
<comment type="caution">
    <text evidence="2">The sequence shown here is derived from an EMBL/GenBank/DDBJ whole genome shotgun (WGS) entry which is preliminary data.</text>
</comment>
<evidence type="ECO:0000313" key="3">
    <source>
        <dbReference type="Proteomes" id="UP000179786"/>
    </source>
</evidence>
<dbReference type="OrthoDB" id="6310938at2"/>
<gene>
    <name evidence="2" type="ORF">BET10_02375</name>
</gene>